<feature type="transmembrane region" description="Helical" evidence="9">
    <location>
        <begin position="46"/>
        <end position="68"/>
    </location>
</feature>
<dbReference type="Proteomes" id="UP000030671">
    <property type="component" value="Unassembled WGS sequence"/>
</dbReference>
<evidence type="ECO:0000256" key="7">
    <source>
        <dbReference type="ARBA" id="ARBA00023136"/>
    </source>
</evidence>
<evidence type="ECO:0000313" key="11">
    <source>
        <dbReference type="Proteomes" id="UP000030671"/>
    </source>
</evidence>
<dbReference type="OrthoDB" id="263893at2759"/>
<dbReference type="GO" id="GO:0006465">
    <property type="term" value="P:signal peptide processing"/>
    <property type="evidence" value="ECO:0007669"/>
    <property type="project" value="InterPro"/>
</dbReference>
<comment type="similarity">
    <text evidence="2">Belongs to the SPCS1 family.</text>
</comment>
<comment type="subcellular location">
    <subcellularLocation>
        <location evidence="1">Endoplasmic reticulum membrane</location>
        <topology evidence="1">Multi-pass membrane protein</topology>
    </subcellularLocation>
</comment>
<reference evidence="10 11" key="1">
    <citation type="journal article" date="2012" name="New Phytol.">
        <title>Insight into trade-off between wood decay and parasitism from the genome of a fungal forest pathogen.</title>
        <authorList>
            <person name="Olson A."/>
            <person name="Aerts A."/>
            <person name="Asiegbu F."/>
            <person name="Belbahri L."/>
            <person name="Bouzid O."/>
            <person name="Broberg A."/>
            <person name="Canback B."/>
            <person name="Coutinho P.M."/>
            <person name="Cullen D."/>
            <person name="Dalman K."/>
            <person name="Deflorio G."/>
            <person name="van Diepen L.T."/>
            <person name="Dunand C."/>
            <person name="Duplessis S."/>
            <person name="Durling M."/>
            <person name="Gonthier P."/>
            <person name="Grimwood J."/>
            <person name="Fossdal C.G."/>
            <person name="Hansson D."/>
            <person name="Henrissat B."/>
            <person name="Hietala A."/>
            <person name="Himmelstrand K."/>
            <person name="Hoffmeister D."/>
            <person name="Hogberg N."/>
            <person name="James T.Y."/>
            <person name="Karlsson M."/>
            <person name="Kohler A."/>
            <person name="Kues U."/>
            <person name="Lee Y.H."/>
            <person name="Lin Y.C."/>
            <person name="Lind M."/>
            <person name="Lindquist E."/>
            <person name="Lombard V."/>
            <person name="Lucas S."/>
            <person name="Lunden K."/>
            <person name="Morin E."/>
            <person name="Murat C."/>
            <person name="Park J."/>
            <person name="Raffaello T."/>
            <person name="Rouze P."/>
            <person name="Salamov A."/>
            <person name="Schmutz J."/>
            <person name="Solheim H."/>
            <person name="Stahlberg J."/>
            <person name="Velez H."/>
            <person name="de Vries R.P."/>
            <person name="Wiebenga A."/>
            <person name="Woodward S."/>
            <person name="Yakovlev I."/>
            <person name="Garbelotto M."/>
            <person name="Martin F."/>
            <person name="Grigoriev I.V."/>
            <person name="Stenlid J."/>
        </authorList>
    </citation>
    <scope>NUCLEOTIDE SEQUENCE [LARGE SCALE GENOMIC DNA]</scope>
    <source>
        <strain evidence="10 11">TC 32-1</strain>
    </source>
</reference>
<protein>
    <recommendedName>
        <fullName evidence="3">Signal peptidase complex subunit 1</fullName>
    </recommendedName>
</protein>
<keyword evidence="7 9" id="KW-0472">Membrane</keyword>
<dbReference type="GO" id="GO:0045047">
    <property type="term" value="P:protein targeting to ER"/>
    <property type="evidence" value="ECO:0007669"/>
    <property type="project" value="TreeGrafter"/>
</dbReference>
<evidence type="ECO:0000256" key="8">
    <source>
        <dbReference type="ARBA" id="ARBA00045204"/>
    </source>
</evidence>
<dbReference type="KEGG" id="hir:HETIRDRAFT_328020"/>
<dbReference type="InterPro" id="IPR009542">
    <property type="entry name" value="Spc1/SPCS1"/>
</dbReference>
<gene>
    <name evidence="10" type="ORF">HETIRDRAFT_328020</name>
</gene>
<dbReference type="AlphaFoldDB" id="W4JVD2"/>
<dbReference type="InParanoid" id="W4JVD2"/>
<keyword evidence="5" id="KW-0256">Endoplasmic reticulum</keyword>
<dbReference type="GO" id="GO:0005787">
    <property type="term" value="C:signal peptidase complex"/>
    <property type="evidence" value="ECO:0007669"/>
    <property type="project" value="InterPro"/>
</dbReference>
<evidence type="ECO:0000256" key="6">
    <source>
        <dbReference type="ARBA" id="ARBA00022989"/>
    </source>
</evidence>
<name>W4JVD2_HETIT</name>
<dbReference type="EMBL" id="KI925464">
    <property type="protein sequence ID" value="ETW76811.1"/>
    <property type="molecule type" value="Genomic_DNA"/>
</dbReference>
<feature type="transmembrane region" description="Helical" evidence="9">
    <location>
        <begin position="21"/>
        <end position="40"/>
    </location>
</feature>
<dbReference type="PANTHER" id="PTHR13202:SF0">
    <property type="entry name" value="SIGNAL PEPTIDASE COMPLEX SUBUNIT 1"/>
    <property type="match status" value="1"/>
</dbReference>
<sequence length="85" mass="9479">MLSLSFRCLQDFEGQRAVERISRNGLLALTAVSYVLGLALQSLRVTFGVFGLGIAVLLLVAVPQWPAYNKHPVRWLPKVEAKKTR</sequence>
<evidence type="ECO:0000256" key="2">
    <source>
        <dbReference type="ARBA" id="ARBA00005245"/>
    </source>
</evidence>
<comment type="function">
    <text evidence="8">Component of the signal peptidase complex (SPC) which catalyzes the cleavage of N-terminal signal sequences from nascent proteins as they are translocated into the lumen of the endoplasmic reticulum. Dispensable for SPC enzymatic activity.</text>
</comment>
<dbReference type="Pfam" id="PF06645">
    <property type="entry name" value="SPC12"/>
    <property type="match status" value="1"/>
</dbReference>
<proteinExistence type="inferred from homology"/>
<dbReference type="GeneID" id="20671384"/>
<evidence type="ECO:0000256" key="4">
    <source>
        <dbReference type="ARBA" id="ARBA00022692"/>
    </source>
</evidence>
<dbReference type="eggNOG" id="KOG4112">
    <property type="taxonomic scope" value="Eukaryota"/>
</dbReference>
<dbReference type="RefSeq" id="XP_009551680.1">
    <property type="nucleotide sequence ID" value="XM_009553385.1"/>
</dbReference>
<evidence type="ECO:0000256" key="9">
    <source>
        <dbReference type="SAM" id="Phobius"/>
    </source>
</evidence>
<dbReference type="HOGENOM" id="CLU_134505_0_1_1"/>
<evidence type="ECO:0000256" key="5">
    <source>
        <dbReference type="ARBA" id="ARBA00022824"/>
    </source>
</evidence>
<accession>W4JVD2</accession>
<evidence type="ECO:0000313" key="10">
    <source>
        <dbReference type="EMBL" id="ETW76811.1"/>
    </source>
</evidence>
<keyword evidence="6 9" id="KW-1133">Transmembrane helix</keyword>
<keyword evidence="11" id="KW-1185">Reference proteome</keyword>
<evidence type="ECO:0000256" key="3">
    <source>
        <dbReference type="ARBA" id="ARBA00017059"/>
    </source>
</evidence>
<dbReference type="STRING" id="747525.W4JVD2"/>
<keyword evidence="4 9" id="KW-0812">Transmembrane</keyword>
<dbReference type="PANTHER" id="PTHR13202">
    <property type="entry name" value="MICROSOMAL SIGNAL PEPTIDASE 12 KDA SUBUNIT"/>
    <property type="match status" value="1"/>
</dbReference>
<organism evidence="10 11">
    <name type="scientific">Heterobasidion irregulare (strain TC 32-1)</name>
    <dbReference type="NCBI Taxonomy" id="747525"/>
    <lineage>
        <taxon>Eukaryota</taxon>
        <taxon>Fungi</taxon>
        <taxon>Dikarya</taxon>
        <taxon>Basidiomycota</taxon>
        <taxon>Agaricomycotina</taxon>
        <taxon>Agaricomycetes</taxon>
        <taxon>Russulales</taxon>
        <taxon>Bondarzewiaceae</taxon>
        <taxon>Heterobasidion</taxon>
        <taxon>Heterobasidion annosum species complex</taxon>
    </lineage>
</organism>
<evidence type="ECO:0000256" key="1">
    <source>
        <dbReference type="ARBA" id="ARBA00004477"/>
    </source>
</evidence>
<dbReference type="FunCoup" id="W4JVD2">
    <property type="interactions" value="69"/>
</dbReference>